<proteinExistence type="predicted"/>
<dbReference type="AlphaFoldDB" id="A0A9Q3C9P9"/>
<evidence type="ECO:0000313" key="1">
    <source>
        <dbReference type="EMBL" id="MBW0478761.1"/>
    </source>
</evidence>
<dbReference type="EMBL" id="AVOT02005310">
    <property type="protein sequence ID" value="MBW0478761.1"/>
    <property type="molecule type" value="Genomic_DNA"/>
</dbReference>
<evidence type="ECO:0000313" key="2">
    <source>
        <dbReference type="Proteomes" id="UP000765509"/>
    </source>
</evidence>
<name>A0A9Q3C9P9_9BASI</name>
<accession>A0A9Q3C9P9</accession>
<dbReference type="Proteomes" id="UP000765509">
    <property type="component" value="Unassembled WGS sequence"/>
</dbReference>
<gene>
    <name evidence="1" type="ORF">O181_018476</name>
</gene>
<reference evidence="1" key="1">
    <citation type="submission" date="2021-03" db="EMBL/GenBank/DDBJ databases">
        <title>Draft genome sequence of rust myrtle Austropuccinia psidii MF-1, a brazilian biotype.</title>
        <authorList>
            <person name="Quecine M.C."/>
            <person name="Pachon D.M.R."/>
            <person name="Bonatelli M.L."/>
            <person name="Correr F.H."/>
            <person name="Franceschini L.M."/>
            <person name="Leite T.F."/>
            <person name="Margarido G.R.A."/>
            <person name="Almeida C.A."/>
            <person name="Ferrarezi J.A."/>
            <person name="Labate C.A."/>
        </authorList>
    </citation>
    <scope>NUCLEOTIDE SEQUENCE</scope>
    <source>
        <strain evidence="1">MF-1</strain>
    </source>
</reference>
<comment type="caution">
    <text evidence="1">The sequence shown here is derived from an EMBL/GenBank/DDBJ whole genome shotgun (WGS) entry which is preliminary data.</text>
</comment>
<keyword evidence="2" id="KW-1185">Reference proteome</keyword>
<sequence>MLLTDASLWNNQVGHPGPAVITLMELPIPDEDFHVCNVNKAHKQPSKRILVRYKNDVSDYQFLRFSNQRIFISHNVTFDEAEFPSRCAPGNVKHSPISLPAQASEAVSVDEACTVKLTSINESAPEESSPMQTGVVDEFHPVPSSAVVDETNTDVPSKGKNETPEISRIKVIGPRNPTIILSNLNTNNILLYSRRSNALVTTVSEGGTFGNGNPKPLGCDNFQFHQINMCSAFLNAPLEEVVYLSIPQGLYLDQQQQCLRLKRLFMVSSKPPFPGTFDSKNVWLYIHIDNIGIFGKNMDNFKKEIALEFDIKDIGPTDLILEVKLSPATEDEVTEFNILNISYCSAVSSVNYLSSATRLNLSFAVSSLFQYLENPGIHQWHGFLHVLRYLRGSLELG</sequence>
<protein>
    <submittedName>
        <fullName evidence="1">Uncharacterized protein</fullName>
    </submittedName>
</protein>
<organism evidence="1 2">
    <name type="scientific">Austropuccinia psidii MF-1</name>
    <dbReference type="NCBI Taxonomy" id="1389203"/>
    <lineage>
        <taxon>Eukaryota</taxon>
        <taxon>Fungi</taxon>
        <taxon>Dikarya</taxon>
        <taxon>Basidiomycota</taxon>
        <taxon>Pucciniomycotina</taxon>
        <taxon>Pucciniomycetes</taxon>
        <taxon>Pucciniales</taxon>
        <taxon>Sphaerophragmiaceae</taxon>
        <taxon>Austropuccinia</taxon>
    </lineage>
</organism>